<comment type="caution">
    <text evidence="2">The sequence shown here is derived from an EMBL/GenBank/DDBJ whole genome shotgun (WGS) entry which is preliminary data.</text>
</comment>
<dbReference type="RefSeq" id="WP_073711606.1">
    <property type="nucleotide sequence ID" value="NZ_MRWQ01000006.1"/>
</dbReference>
<dbReference type="InterPro" id="IPR041301">
    <property type="entry name" value="PBECR3"/>
</dbReference>
<accession>A0A1Q5P3Y4</accession>
<evidence type="ECO:0000313" key="3">
    <source>
        <dbReference type="Proteomes" id="UP000186524"/>
    </source>
</evidence>
<evidence type="ECO:0000313" key="2">
    <source>
        <dbReference type="EMBL" id="OKL36883.1"/>
    </source>
</evidence>
<dbReference type="Pfam" id="PF18812">
    <property type="entry name" value="PBECR3"/>
    <property type="match status" value="1"/>
</dbReference>
<sequence length="137" mass="15974">MTNIVINPYSKESQLVGIVPKAICDYYSIKCSSYEVYMAPGMVKHLKKRKHWDDFLKYYQDIPRSIANPDYAGQNPKELNTVELYKVMKDRVLIAIKMNPETGLFLGSFYILDNGEKKIEGRLRTGRIYPFSYFLTK</sequence>
<feature type="domain" description="Phage-Barnase-EndoU-ColicinE5/D-RelE like nuclease 3" evidence="1">
    <location>
        <begin position="23"/>
        <end position="115"/>
    </location>
</feature>
<reference evidence="2 3" key="1">
    <citation type="submission" date="2016-12" db="EMBL/GenBank/DDBJ databases">
        <title>Domibacillus sp. SAOS 44 whole genome sequencing.</title>
        <authorList>
            <person name="Verma A."/>
            <person name="Krishnamurthi S."/>
        </authorList>
    </citation>
    <scope>NUCLEOTIDE SEQUENCE [LARGE SCALE GENOMIC DNA]</scope>
    <source>
        <strain evidence="2 3">SAOS 44</strain>
    </source>
</reference>
<proteinExistence type="predicted"/>
<dbReference type="Proteomes" id="UP000186524">
    <property type="component" value="Unassembled WGS sequence"/>
</dbReference>
<name>A0A1Q5P3Y4_9BACI</name>
<gene>
    <name evidence="2" type="ORF">BLL40_09195</name>
</gene>
<evidence type="ECO:0000259" key="1">
    <source>
        <dbReference type="Pfam" id="PF18812"/>
    </source>
</evidence>
<dbReference type="OrthoDB" id="1701313at2"/>
<dbReference type="AlphaFoldDB" id="A0A1Q5P3Y4"/>
<keyword evidence="3" id="KW-1185">Reference proteome</keyword>
<dbReference type="EMBL" id="MRWQ01000006">
    <property type="protein sequence ID" value="OKL36883.1"/>
    <property type="molecule type" value="Genomic_DNA"/>
</dbReference>
<protein>
    <recommendedName>
        <fullName evidence="1">Phage-Barnase-EndoU-ColicinE5/D-RelE like nuclease 3 domain-containing protein</fullName>
    </recommendedName>
</protein>
<organism evidence="2 3">
    <name type="scientific">Domibacillus mangrovi</name>
    <dbReference type="NCBI Taxonomy" id="1714354"/>
    <lineage>
        <taxon>Bacteria</taxon>
        <taxon>Bacillati</taxon>
        <taxon>Bacillota</taxon>
        <taxon>Bacilli</taxon>
        <taxon>Bacillales</taxon>
        <taxon>Bacillaceae</taxon>
        <taxon>Domibacillus</taxon>
    </lineage>
</organism>